<dbReference type="EMBL" id="WUML01000030">
    <property type="protein sequence ID" value="MXO02737.1"/>
    <property type="molecule type" value="Genomic_DNA"/>
</dbReference>
<evidence type="ECO:0000313" key="1">
    <source>
        <dbReference type="EMBL" id="MXO02737.1"/>
    </source>
</evidence>
<dbReference type="AlphaFoldDB" id="A0A6N8THJ1"/>
<name>A0A6N8THJ1_SHIZO</name>
<proteinExistence type="predicted"/>
<gene>
    <name evidence="1" type="ORF">GR156_20705</name>
</gene>
<dbReference type="OrthoDB" id="8445658at2"/>
<reference evidence="1 2" key="1">
    <citation type="submission" date="2019-12" db="EMBL/GenBank/DDBJ databases">
        <title>Shinella granuli gen. nov., sp. nov., and proposal of the reclassification of Zoogloea ramigera ATCC 19623 as Shinella zoogloeoides sp. nov.</title>
        <authorList>
            <person name="Gao J."/>
        </authorList>
    </citation>
    <scope>NUCLEOTIDE SEQUENCE [LARGE SCALE GENOMIC DNA]</scope>
    <source>
        <strain evidence="1 2">DSM 287</strain>
    </source>
</reference>
<protein>
    <submittedName>
        <fullName evidence="1">DUF115 domain-containing protein</fullName>
    </submittedName>
</protein>
<organism evidence="1 2">
    <name type="scientific">Shinella zoogloeoides</name>
    <name type="common">Crabtreella saccharophila</name>
    <dbReference type="NCBI Taxonomy" id="352475"/>
    <lineage>
        <taxon>Bacteria</taxon>
        <taxon>Pseudomonadati</taxon>
        <taxon>Pseudomonadota</taxon>
        <taxon>Alphaproteobacteria</taxon>
        <taxon>Hyphomicrobiales</taxon>
        <taxon>Rhizobiaceae</taxon>
        <taxon>Shinella</taxon>
    </lineage>
</organism>
<dbReference type="Proteomes" id="UP000440304">
    <property type="component" value="Unassembled WGS sequence"/>
</dbReference>
<sequence>MSYFELHEKINRVLYRAFNVASDAVFWMNRDLHASLGRNKKYKNLHKGERCFIIGTGPSLKKIPAEHLAFLSSECVFGVNSMYKSDILDHLRPSYYSLFDNQYWIKEINEFSEIINKYISSPPVFITDIRARDCIRDDLDCVFVYSKNYPESVVRYDLSSNVSSVMNVVSYSIISAMYMGFREIYLLGCDYNLFCSRMNNHCYSDALDDQSLPTYNLAFYLKYYHITTEIHYLIAKLAKENHIKIVNLTDGSLLDAYPMGGVSDFL</sequence>
<evidence type="ECO:0000313" key="2">
    <source>
        <dbReference type="Proteomes" id="UP000440304"/>
    </source>
</evidence>
<accession>A0A6N8THJ1</accession>
<dbReference type="Gene3D" id="3.90.1480.10">
    <property type="entry name" value="Alpha-2,3-sialyltransferase"/>
    <property type="match status" value="1"/>
</dbReference>
<comment type="caution">
    <text evidence="1">The sequence shown here is derived from an EMBL/GenBank/DDBJ whole genome shotgun (WGS) entry which is preliminary data.</text>
</comment>
<dbReference type="RefSeq" id="WP_160787958.1">
    <property type="nucleotide sequence ID" value="NZ_CP086610.1"/>
</dbReference>